<evidence type="ECO:0000259" key="1">
    <source>
        <dbReference type="Pfam" id="PF12973"/>
    </source>
</evidence>
<accession>A0A381QZB7</accession>
<dbReference type="EMBL" id="UINC01001531">
    <property type="protein sequence ID" value="SUZ82997.1"/>
    <property type="molecule type" value="Genomic_DNA"/>
</dbReference>
<protein>
    <recommendedName>
        <fullName evidence="1">ChrR-like cupin domain-containing protein</fullName>
    </recommendedName>
</protein>
<proteinExistence type="predicted"/>
<dbReference type="Pfam" id="PF12973">
    <property type="entry name" value="Cupin_7"/>
    <property type="match status" value="1"/>
</dbReference>
<dbReference type="SUPFAM" id="SSF51182">
    <property type="entry name" value="RmlC-like cupins"/>
    <property type="match status" value="1"/>
</dbReference>
<name>A0A381QZB7_9ZZZZ</name>
<dbReference type="AlphaFoldDB" id="A0A381QZB7"/>
<reference evidence="2" key="1">
    <citation type="submission" date="2018-05" db="EMBL/GenBank/DDBJ databases">
        <authorList>
            <person name="Lanie J.A."/>
            <person name="Ng W.-L."/>
            <person name="Kazmierczak K.M."/>
            <person name="Andrzejewski T.M."/>
            <person name="Davidsen T.M."/>
            <person name="Wayne K.J."/>
            <person name="Tettelin H."/>
            <person name="Glass J.I."/>
            <person name="Rusch D."/>
            <person name="Podicherti R."/>
            <person name="Tsui H.-C.T."/>
            <person name="Winkler M.E."/>
        </authorList>
    </citation>
    <scope>NUCLEOTIDE SEQUENCE</scope>
</reference>
<sequence length="118" mass="13487">MEKRQIIETKEEGLLAYNRYGKVTSGLKWLPLSKDEKLEHEVFIIRFEADSSSNLHRHNGCEEFYVLDGELIDADGEVFKKGDYIKFEKGSEHASYSKTGCTLLVILYGGKNELINPN</sequence>
<dbReference type="InterPro" id="IPR025979">
    <property type="entry name" value="ChrR-like_cupin_dom"/>
</dbReference>
<dbReference type="InterPro" id="IPR014710">
    <property type="entry name" value="RmlC-like_jellyroll"/>
</dbReference>
<gene>
    <name evidence="2" type="ORF">METZ01_LOCUS35851</name>
</gene>
<dbReference type="InterPro" id="IPR011051">
    <property type="entry name" value="RmlC_Cupin_sf"/>
</dbReference>
<dbReference type="Gene3D" id="2.60.120.10">
    <property type="entry name" value="Jelly Rolls"/>
    <property type="match status" value="1"/>
</dbReference>
<evidence type="ECO:0000313" key="2">
    <source>
        <dbReference type="EMBL" id="SUZ82997.1"/>
    </source>
</evidence>
<feature type="domain" description="ChrR-like cupin" evidence="1">
    <location>
        <begin position="21"/>
        <end position="105"/>
    </location>
</feature>
<organism evidence="2">
    <name type="scientific">marine metagenome</name>
    <dbReference type="NCBI Taxonomy" id="408172"/>
    <lineage>
        <taxon>unclassified sequences</taxon>
        <taxon>metagenomes</taxon>
        <taxon>ecological metagenomes</taxon>
    </lineage>
</organism>